<proteinExistence type="predicted"/>
<evidence type="ECO:0000256" key="1">
    <source>
        <dbReference type="SAM" id="MobiDB-lite"/>
    </source>
</evidence>
<organism evidence="2 3">
    <name type="scientific">Deinococcus hopiensis KR-140</name>
    <dbReference type="NCBI Taxonomy" id="695939"/>
    <lineage>
        <taxon>Bacteria</taxon>
        <taxon>Thermotogati</taxon>
        <taxon>Deinococcota</taxon>
        <taxon>Deinococci</taxon>
        <taxon>Deinococcales</taxon>
        <taxon>Deinococcaceae</taxon>
        <taxon>Deinococcus</taxon>
    </lineage>
</organism>
<dbReference type="OrthoDB" id="9766299at2"/>
<dbReference type="AlphaFoldDB" id="A0A1W1USU4"/>
<dbReference type="RefSeq" id="WP_084046691.1">
    <property type="nucleotide sequence ID" value="NZ_FWWU01000007.1"/>
</dbReference>
<name>A0A1W1USU4_9DEIO</name>
<accession>A0A1W1USU4</accession>
<keyword evidence="3" id="KW-1185">Reference proteome</keyword>
<evidence type="ECO:0000313" key="3">
    <source>
        <dbReference type="Proteomes" id="UP000192582"/>
    </source>
</evidence>
<feature type="region of interest" description="Disordered" evidence="1">
    <location>
        <begin position="26"/>
        <end position="48"/>
    </location>
</feature>
<protein>
    <submittedName>
        <fullName evidence="2">Uncharacterized protein</fullName>
    </submittedName>
</protein>
<sequence>MMTALWHPDALPSLALGRHHSALRPLPGVATHSRRPGTTLDGGWTGSPTQSKATLNITGFFVAWDDNSFTSLKRNLGALGVLVSEWWRLEAGGTLSPESPGKNANMRAYVAVHCPGLPMMPLVNNYDPIMNCKGLVEA</sequence>
<gene>
    <name evidence="2" type="ORF">SAMN00790413_05004</name>
</gene>
<dbReference type="EMBL" id="FWWU01000007">
    <property type="protein sequence ID" value="SMB84123.1"/>
    <property type="molecule type" value="Genomic_DNA"/>
</dbReference>
<evidence type="ECO:0000313" key="2">
    <source>
        <dbReference type="EMBL" id="SMB84123.1"/>
    </source>
</evidence>
<dbReference type="STRING" id="695939.SAMN00790413_05004"/>
<reference evidence="2 3" key="1">
    <citation type="submission" date="2017-04" db="EMBL/GenBank/DDBJ databases">
        <authorList>
            <person name="Afonso C.L."/>
            <person name="Miller P.J."/>
            <person name="Scott M.A."/>
            <person name="Spackman E."/>
            <person name="Goraichik I."/>
            <person name="Dimitrov K.M."/>
            <person name="Suarez D.L."/>
            <person name="Swayne D.E."/>
        </authorList>
    </citation>
    <scope>NUCLEOTIDE SEQUENCE [LARGE SCALE GENOMIC DNA]</scope>
    <source>
        <strain evidence="2 3">KR-140</strain>
    </source>
</reference>
<dbReference type="Proteomes" id="UP000192582">
    <property type="component" value="Unassembled WGS sequence"/>
</dbReference>